<protein>
    <submittedName>
        <fullName evidence="3">YhcN/YlaJ family sporulation lipoprotein</fullName>
    </submittedName>
</protein>
<feature type="region of interest" description="Disordered" evidence="1">
    <location>
        <begin position="142"/>
        <end position="184"/>
    </location>
</feature>
<feature type="region of interest" description="Disordered" evidence="1">
    <location>
        <begin position="22"/>
        <end position="54"/>
    </location>
</feature>
<feature type="compositionally biased region" description="Polar residues" evidence="1">
    <location>
        <begin position="160"/>
        <end position="184"/>
    </location>
</feature>
<dbReference type="NCBIfam" id="TIGR02898">
    <property type="entry name" value="spore_YhcN_YlaJ"/>
    <property type="match status" value="1"/>
</dbReference>
<organism evidence="3 4">
    <name type="scientific">Kroppenstedtia pulmonis</name>
    <dbReference type="NCBI Taxonomy" id="1380685"/>
    <lineage>
        <taxon>Bacteria</taxon>
        <taxon>Bacillati</taxon>
        <taxon>Bacillota</taxon>
        <taxon>Bacilli</taxon>
        <taxon>Bacillales</taxon>
        <taxon>Thermoactinomycetaceae</taxon>
        <taxon>Kroppenstedtia</taxon>
    </lineage>
</organism>
<evidence type="ECO:0000313" key="3">
    <source>
        <dbReference type="EMBL" id="QKG84803.1"/>
    </source>
</evidence>
<evidence type="ECO:0000313" key="4">
    <source>
        <dbReference type="Proteomes" id="UP000503088"/>
    </source>
</evidence>
<name>A0A7D3Y2A2_9BACL</name>
<dbReference type="InterPro" id="IPR019076">
    <property type="entry name" value="Spore_lipoprot_YhcN/YlaJ-like"/>
</dbReference>
<dbReference type="AlphaFoldDB" id="A0A7D3Y2A2"/>
<dbReference type="InterPro" id="IPR014247">
    <property type="entry name" value="Spore_lipoprot_YhcN/YlaJ"/>
</dbReference>
<evidence type="ECO:0000256" key="1">
    <source>
        <dbReference type="SAM" id="MobiDB-lite"/>
    </source>
</evidence>
<feature type="chain" id="PRO_5039226349" evidence="2">
    <location>
        <begin position="23"/>
        <end position="184"/>
    </location>
</feature>
<evidence type="ECO:0000256" key="2">
    <source>
        <dbReference type="SAM" id="SignalP"/>
    </source>
</evidence>
<dbReference type="KEGG" id="kpul:GXN76_10160"/>
<keyword evidence="3" id="KW-0449">Lipoprotein</keyword>
<dbReference type="GO" id="GO:0030435">
    <property type="term" value="P:sporulation resulting in formation of a cellular spore"/>
    <property type="evidence" value="ECO:0007669"/>
    <property type="project" value="InterPro"/>
</dbReference>
<sequence length="184" mass="20000">MIRILILIGVTCLMFGCQPANKPPANQSAPPDNMPRTERVKQTAPDPNRSRNPQKVAQRMVEIATKMPQVEGATAVAAGGYTIVGIDVDPALDRGRVGTIKYSVAEALKEDPQGANALVTADTDLVQRLRELSDAARNGRPLSGIAEELGEIATRIMPQPSKQVPRNEEPQTQTNQEKLNQNKR</sequence>
<dbReference type="Proteomes" id="UP000503088">
    <property type="component" value="Chromosome"/>
</dbReference>
<feature type="signal peptide" evidence="2">
    <location>
        <begin position="1"/>
        <end position="22"/>
    </location>
</feature>
<accession>A0A7D3Y2A2</accession>
<reference evidence="3 4" key="1">
    <citation type="submission" date="2020-01" db="EMBL/GenBank/DDBJ databases">
        <authorList>
            <person name="Gulvik C.A."/>
            <person name="Batra D.G."/>
        </authorList>
    </citation>
    <scope>NUCLEOTIDE SEQUENCE [LARGE SCALE GENOMIC DNA]</scope>
    <source>
        <strain evidence="3 4">W9323</strain>
    </source>
</reference>
<dbReference type="EMBL" id="CP048104">
    <property type="protein sequence ID" value="QKG84803.1"/>
    <property type="molecule type" value="Genomic_DNA"/>
</dbReference>
<dbReference type="PROSITE" id="PS51257">
    <property type="entry name" value="PROKAR_LIPOPROTEIN"/>
    <property type="match status" value="1"/>
</dbReference>
<proteinExistence type="predicted"/>
<keyword evidence="4" id="KW-1185">Reference proteome</keyword>
<dbReference type="RefSeq" id="WP_173222849.1">
    <property type="nucleotide sequence ID" value="NZ_CP048104.1"/>
</dbReference>
<dbReference type="Pfam" id="PF09580">
    <property type="entry name" value="Spore_YhcN_YlaJ"/>
    <property type="match status" value="1"/>
</dbReference>
<keyword evidence="2" id="KW-0732">Signal</keyword>
<gene>
    <name evidence="3" type="ORF">GXN76_10160</name>
</gene>